<gene>
    <name evidence="2" type="ORF">OK344_04340</name>
</gene>
<evidence type="ECO:0000256" key="1">
    <source>
        <dbReference type="SAM" id="Phobius"/>
    </source>
</evidence>
<keyword evidence="1" id="KW-1133">Transmembrane helix</keyword>
<evidence type="ECO:0000313" key="3">
    <source>
        <dbReference type="Proteomes" id="UP001209107"/>
    </source>
</evidence>
<sequence length="63" mass="7365">MIPQNVKDILSNGENVGFYQTLAMLLFLFFFLGIVYYVFSRPKKHYDEEANATLDDDIEDKNL</sequence>
<reference evidence="2 3" key="1">
    <citation type="submission" date="2022-10" db="EMBL/GenBank/DDBJ databases">
        <title>Kaistella sp. BT-6-1-3.</title>
        <authorList>
            <person name="Ai J."/>
            <person name="Deng Z."/>
        </authorList>
    </citation>
    <scope>NUCLEOTIDE SEQUENCE [LARGE SCALE GENOMIC DNA]</scope>
    <source>
        <strain evidence="2 3">BT6-1-3</strain>
    </source>
</reference>
<keyword evidence="3" id="KW-1185">Reference proteome</keyword>
<dbReference type="Pfam" id="PF05545">
    <property type="entry name" value="FixQ"/>
    <property type="match status" value="1"/>
</dbReference>
<feature type="transmembrane region" description="Helical" evidence="1">
    <location>
        <begin position="18"/>
        <end position="39"/>
    </location>
</feature>
<proteinExistence type="predicted"/>
<comment type="caution">
    <text evidence="2">The sequence shown here is derived from an EMBL/GenBank/DDBJ whole genome shotgun (WGS) entry which is preliminary data.</text>
</comment>
<keyword evidence="1" id="KW-0812">Transmembrane</keyword>
<name>A0ABT3JLQ7_9FLAO</name>
<protein>
    <submittedName>
        <fullName evidence="2">CcoQ/FixQ family Cbb3-type cytochrome c oxidase assembly chaperone</fullName>
    </submittedName>
</protein>
<dbReference type="InterPro" id="IPR008621">
    <property type="entry name" value="Cbb3-typ_cyt_oxidase_comp"/>
</dbReference>
<organism evidence="2 3">
    <name type="scientific">Kaistella yananensis</name>
    <dbReference type="NCBI Taxonomy" id="2989820"/>
    <lineage>
        <taxon>Bacteria</taxon>
        <taxon>Pseudomonadati</taxon>
        <taxon>Bacteroidota</taxon>
        <taxon>Flavobacteriia</taxon>
        <taxon>Flavobacteriales</taxon>
        <taxon>Weeksellaceae</taxon>
        <taxon>Chryseobacterium group</taxon>
        <taxon>Kaistella</taxon>
    </lineage>
</organism>
<dbReference type="RefSeq" id="WP_265143640.1">
    <property type="nucleotide sequence ID" value="NZ_JAPCHZ010000002.1"/>
</dbReference>
<evidence type="ECO:0000313" key="2">
    <source>
        <dbReference type="EMBL" id="MCW4451431.1"/>
    </source>
</evidence>
<dbReference type="Proteomes" id="UP001209107">
    <property type="component" value="Unassembled WGS sequence"/>
</dbReference>
<dbReference type="EMBL" id="JAPCHZ010000002">
    <property type="protein sequence ID" value="MCW4451431.1"/>
    <property type="molecule type" value="Genomic_DNA"/>
</dbReference>
<accession>A0ABT3JLQ7</accession>
<keyword evidence="1" id="KW-0472">Membrane</keyword>